<organism evidence="1 2">
    <name type="scientific">Kalanchoe fedtschenkoi</name>
    <name type="common">Lavender scallops</name>
    <name type="synonym">South American air plant</name>
    <dbReference type="NCBI Taxonomy" id="63787"/>
    <lineage>
        <taxon>Eukaryota</taxon>
        <taxon>Viridiplantae</taxon>
        <taxon>Streptophyta</taxon>
        <taxon>Embryophyta</taxon>
        <taxon>Tracheophyta</taxon>
        <taxon>Spermatophyta</taxon>
        <taxon>Magnoliopsida</taxon>
        <taxon>eudicotyledons</taxon>
        <taxon>Gunneridae</taxon>
        <taxon>Pentapetalae</taxon>
        <taxon>Saxifragales</taxon>
        <taxon>Crassulaceae</taxon>
        <taxon>Kalanchoe</taxon>
    </lineage>
</organism>
<dbReference type="GO" id="GO:0042651">
    <property type="term" value="C:thylakoid membrane"/>
    <property type="evidence" value="ECO:0007669"/>
    <property type="project" value="TreeGrafter"/>
</dbReference>
<dbReference type="OMA" id="MASTHPC"/>
<reference evidence="1" key="1">
    <citation type="submission" date="2021-01" db="UniProtKB">
        <authorList>
            <consortium name="EnsemblPlants"/>
        </authorList>
    </citation>
    <scope>IDENTIFICATION</scope>
</reference>
<proteinExistence type="predicted"/>
<dbReference type="GO" id="GO:0010343">
    <property type="term" value="P:singlet oxygen-mediated programmed cell death"/>
    <property type="evidence" value="ECO:0007669"/>
    <property type="project" value="InterPro"/>
</dbReference>
<dbReference type="AlphaFoldDB" id="A0A7N0T5S4"/>
<evidence type="ECO:0008006" key="3">
    <source>
        <dbReference type="Google" id="ProtNLM"/>
    </source>
</evidence>
<protein>
    <recommendedName>
        <fullName evidence="3">Protein EXECUTER 2, chloroplastic</fullName>
    </recommendedName>
</protein>
<name>A0A7N0T5S4_KALFE</name>
<dbReference type="PANTHER" id="PTHR33917">
    <property type="entry name" value="PROTEIN EXECUTER 1, CHLOROPLASTIC"/>
    <property type="match status" value="1"/>
</dbReference>
<evidence type="ECO:0000313" key="1">
    <source>
        <dbReference type="EnsemblPlants" id="Kaladp0024s0041.1.v1.1"/>
    </source>
</evidence>
<dbReference type="PANTHER" id="PTHR33917:SF2">
    <property type="entry name" value="PROTEIN EXECUTER 2, CHLOROPLASTIC"/>
    <property type="match status" value="1"/>
</dbReference>
<dbReference type="Proteomes" id="UP000594263">
    <property type="component" value="Unplaced"/>
</dbReference>
<dbReference type="InterPro" id="IPR044680">
    <property type="entry name" value="EX1/2"/>
</dbReference>
<dbReference type="Gramene" id="Kaladp0024s0041.1.v1.1">
    <property type="protein sequence ID" value="Kaladp0024s0041.1.v1.1"/>
    <property type="gene ID" value="Kaladp0024s0041.v1.1"/>
</dbReference>
<evidence type="ECO:0000313" key="2">
    <source>
        <dbReference type="Proteomes" id="UP000594263"/>
    </source>
</evidence>
<dbReference type="EnsemblPlants" id="Kaladp0024s0041.1.v1.1">
    <property type="protein sequence ID" value="Kaladp0024s0041.1.v1.1"/>
    <property type="gene ID" value="Kaladp0024s0041.v1.1"/>
</dbReference>
<dbReference type="Pfam" id="PF12014">
    <property type="entry name" value="Cyclin_D1_bind"/>
    <property type="match status" value="1"/>
</dbReference>
<keyword evidence="2" id="KW-1185">Reference proteome</keyword>
<sequence>MAAASGWGVTVPPRTACGGPSSTRFSTRSRRRSCGNMLFRFGGGVLVGGKVGVEVAARRTSVCCKCGGGGGEEEWDWGRWSRHFAVIEQVESYTSVLQFQLEDAIEKEDFKEAAKLKNAIAEITSKDSVAEIMSQFEIAINEERYHDASSLSRRSGSGLIGWWVGFSTDSDDPFGKLVRITPGVGRFVAKSYTPRQLVNATPGTPLFEIFVVKDSEEGYTMQVVYMHPAKGKAGNSVNALSKSVKGPSVHGSGKSPVVDIEVNQKATKNGEKGINLEEATEEGIRSVINFLKDKIPGLKVNVMNVQVEDSLEDTNAVDNLMQDDDEEEEDEVDEISESEIVNLEDVEHEITIGAEGDVTDEEKNSETKIFIGGVVHNKDDIPSNEEIVRVPAEITNVERNSFELYIPGIRQYQDSSEKDSKVRIAAIAAQGVAELMPPDVAKAFFGADKVSPKVSREVRDIVKLAVSQAQKKNRMPESTIFSRLTTSNNVLDPFEGLYIGAFGPYGTEVVQLKRKFGHWNSSEDEGTPSDLDFFEYVEAVKLTGDLNVPAGQVSFRAKIGKGKRNPNRGLYPDELGVLASYKGQGRIAEFGFKNPQWVEGELLQLSGKGVGPFVKNGADLGFLFVIPDQSFLVLFNRLKLPE</sequence>
<accession>A0A7N0T5S4</accession>